<keyword evidence="1" id="KW-0812">Transmembrane</keyword>
<feature type="transmembrane region" description="Helical" evidence="1">
    <location>
        <begin position="63"/>
        <end position="87"/>
    </location>
</feature>
<accession>A0A399R153</accession>
<keyword evidence="1" id="KW-1133">Transmembrane helix</keyword>
<keyword evidence="3" id="KW-1185">Reference proteome</keyword>
<feature type="transmembrane region" description="Helical" evidence="1">
    <location>
        <begin position="35"/>
        <end position="57"/>
    </location>
</feature>
<sequence>MAGRAHGFILSEIVGGVSVIDEQKQDSALPTSTRLIRASAVFAMLLGLALAFVPWIIAASGEYNPMLVSLSLLLGLPFCIGAVGRLLFKIFGVTTGADFGWASLSVAMVVLFAGASILREAIICILMAAPFWAFGVWLGTYTMGVSLRRFPDRPRANGAVFLMLPYVMLGAELHLQPSAQTYVISRSVTVNASADAVRPLLSEMRNISVDEGRWNISQNLLGVPRPVSAVVIDQVRLARWQNDVSFEERIELNTGSEMRWRFAFPNDSVSRYTDRHISPDSEHLRVETGGYHLEPLTGNRVRLTLETTYTAKTPVNFYASLWGELILGDIQSNVLHIIKQRAEASR</sequence>
<proteinExistence type="predicted"/>
<evidence type="ECO:0000256" key="1">
    <source>
        <dbReference type="SAM" id="Phobius"/>
    </source>
</evidence>
<feature type="transmembrane region" description="Helical" evidence="1">
    <location>
        <begin position="125"/>
        <end position="144"/>
    </location>
</feature>
<protein>
    <recommendedName>
        <fullName evidence="4">SRPBCC family protein</fullName>
    </recommendedName>
</protein>
<evidence type="ECO:0008006" key="4">
    <source>
        <dbReference type="Google" id="ProtNLM"/>
    </source>
</evidence>
<name>A0A399R153_9PROT</name>
<organism evidence="2 3">
    <name type="scientific">Henriciella barbarensis</name>
    <dbReference type="NCBI Taxonomy" id="86342"/>
    <lineage>
        <taxon>Bacteria</taxon>
        <taxon>Pseudomonadati</taxon>
        <taxon>Pseudomonadota</taxon>
        <taxon>Alphaproteobacteria</taxon>
        <taxon>Hyphomonadales</taxon>
        <taxon>Hyphomonadaceae</taxon>
        <taxon>Henriciella</taxon>
    </lineage>
</organism>
<dbReference type="Proteomes" id="UP000265431">
    <property type="component" value="Unassembled WGS sequence"/>
</dbReference>
<evidence type="ECO:0000313" key="2">
    <source>
        <dbReference type="EMBL" id="RIJ23985.1"/>
    </source>
</evidence>
<comment type="caution">
    <text evidence="2">The sequence shown here is derived from an EMBL/GenBank/DDBJ whole genome shotgun (WGS) entry which is preliminary data.</text>
</comment>
<dbReference type="EMBL" id="QWGB01000005">
    <property type="protein sequence ID" value="RIJ23985.1"/>
    <property type="molecule type" value="Genomic_DNA"/>
</dbReference>
<dbReference type="AlphaFoldDB" id="A0A399R153"/>
<reference evidence="2 3" key="1">
    <citation type="submission" date="2018-08" db="EMBL/GenBank/DDBJ databases">
        <title>Henriciella mobilis sp. nov., isolated from seawater.</title>
        <authorList>
            <person name="Cheng H."/>
            <person name="Wu Y.-H."/>
            <person name="Xu X.-W."/>
            <person name="Guo L.-L."/>
        </authorList>
    </citation>
    <scope>NUCLEOTIDE SEQUENCE [LARGE SCALE GENOMIC DNA]</scope>
    <source>
        <strain evidence="2 3">CCUG66934</strain>
    </source>
</reference>
<dbReference type="RefSeq" id="WP_119379174.1">
    <property type="nucleotide sequence ID" value="NZ_QWGB01000005.1"/>
</dbReference>
<feature type="transmembrane region" description="Helical" evidence="1">
    <location>
        <begin position="99"/>
        <end position="119"/>
    </location>
</feature>
<dbReference type="SUPFAM" id="SSF55961">
    <property type="entry name" value="Bet v1-like"/>
    <property type="match status" value="1"/>
</dbReference>
<gene>
    <name evidence="2" type="ORF">D1224_06980</name>
</gene>
<evidence type="ECO:0000313" key="3">
    <source>
        <dbReference type="Proteomes" id="UP000265431"/>
    </source>
</evidence>
<keyword evidence="1" id="KW-0472">Membrane</keyword>